<evidence type="ECO:0000313" key="3">
    <source>
        <dbReference type="Proteomes" id="UP000321204"/>
    </source>
</evidence>
<evidence type="ECO:0000259" key="1">
    <source>
        <dbReference type="SMART" id="SM00849"/>
    </source>
</evidence>
<dbReference type="InterPro" id="IPR052533">
    <property type="entry name" value="WalJ/YycJ-like"/>
</dbReference>
<dbReference type="SMART" id="SM00849">
    <property type="entry name" value="Lactamase_B"/>
    <property type="match status" value="1"/>
</dbReference>
<protein>
    <submittedName>
        <fullName evidence="2">MBL fold metallo-hydrolase</fullName>
    </submittedName>
</protein>
<dbReference type="KEGG" id="fgg:FSB75_01445"/>
<sequence>MAVEVCSIASGSNGNCYYVGNENEAVLVDAGISCKEIELRMKRAGLSLQKVKAVFVSHEHTDHISGLPVLAKKYKLPVFISEGTLKGSRLWFEKSLLHHFTASEDVVIGDLTVHPFSKLHDAADPFSFTVSCNNTIVGVITDIGKACENVVYHFQQCHAVFLESNYDEQMLDKGRYPFYLKNRIRNGYGHISNRQALDLFLQHRSPSLSHLFLSHLSYNNNCPKLVEDLFAANAGKVKTIVTSRSRETEVYKLAALSALLQNNFDAFVQQPQLAFSF</sequence>
<dbReference type="OrthoDB" id="9781189at2"/>
<dbReference type="PANTHER" id="PTHR47619:SF1">
    <property type="entry name" value="EXODEOXYRIBONUCLEASE WALJ"/>
    <property type="match status" value="1"/>
</dbReference>
<evidence type="ECO:0000313" key="2">
    <source>
        <dbReference type="EMBL" id="QEC54617.1"/>
    </source>
</evidence>
<gene>
    <name evidence="2" type="ORF">FSB75_01445</name>
</gene>
<accession>A0A5B8UD57</accession>
<organism evidence="2 3">
    <name type="scientific">Flavisolibacter ginsenosidimutans</name>
    <dbReference type="NCBI Taxonomy" id="661481"/>
    <lineage>
        <taxon>Bacteria</taxon>
        <taxon>Pseudomonadati</taxon>
        <taxon>Bacteroidota</taxon>
        <taxon>Chitinophagia</taxon>
        <taxon>Chitinophagales</taxon>
        <taxon>Chitinophagaceae</taxon>
        <taxon>Flavisolibacter</taxon>
    </lineage>
</organism>
<feature type="domain" description="Metallo-beta-lactamase" evidence="1">
    <location>
        <begin position="13"/>
        <end position="203"/>
    </location>
</feature>
<dbReference type="SUPFAM" id="SSF56281">
    <property type="entry name" value="Metallo-hydrolase/oxidoreductase"/>
    <property type="match status" value="1"/>
</dbReference>
<reference evidence="2 3" key="1">
    <citation type="journal article" date="2015" name="Int. J. Syst. Evol. Microbiol.">
        <title>Flavisolibacter ginsenosidimutans sp. nov., with ginsenoside-converting activity isolated from soil used for cultivating ginseng.</title>
        <authorList>
            <person name="Zhao Y."/>
            <person name="Liu Q."/>
            <person name="Kang M.S."/>
            <person name="Jin F."/>
            <person name="Yu H."/>
            <person name="Im W.T."/>
        </authorList>
    </citation>
    <scope>NUCLEOTIDE SEQUENCE [LARGE SCALE GENOMIC DNA]</scope>
    <source>
        <strain evidence="2 3">Gsoil 636</strain>
    </source>
</reference>
<keyword evidence="3" id="KW-1185">Reference proteome</keyword>
<dbReference type="Pfam" id="PF00753">
    <property type="entry name" value="Lactamase_B"/>
    <property type="match status" value="1"/>
</dbReference>
<dbReference type="GO" id="GO:0016787">
    <property type="term" value="F:hydrolase activity"/>
    <property type="evidence" value="ECO:0007669"/>
    <property type="project" value="UniProtKB-KW"/>
</dbReference>
<dbReference type="PANTHER" id="PTHR47619">
    <property type="entry name" value="METALLO-HYDROLASE YYCJ-RELATED"/>
    <property type="match status" value="1"/>
</dbReference>
<dbReference type="EMBL" id="CP042433">
    <property type="protein sequence ID" value="QEC54617.1"/>
    <property type="molecule type" value="Genomic_DNA"/>
</dbReference>
<dbReference type="Proteomes" id="UP000321204">
    <property type="component" value="Chromosome"/>
</dbReference>
<dbReference type="AlphaFoldDB" id="A0A5B8UD57"/>
<keyword evidence="2" id="KW-0378">Hydrolase</keyword>
<proteinExistence type="predicted"/>
<dbReference type="RefSeq" id="WP_146781699.1">
    <property type="nucleotide sequence ID" value="NZ_BAABIO010000006.1"/>
</dbReference>
<name>A0A5B8UD57_9BACT</name>
<dbReference type="Gene3D" id="3.60.15.10">
    <property type="entry name" value="Ribonuclease Z/Hydroxyacylglutathione hydrolase-like"/>
    <property type="match status" value="1"/>
</dbReference>
<dbReference type="InterPro" id="IPR036866">
    <property type="entry name" value="RibonucZ/Hydroxyglut_hydro"/>
</dbReference>
<dbReference type="InterPro" id="IPR001279">
    <property type="entry name" value="Metallo-B-lactamas"/>
</dbReference>